<evidence type="ECO:0000256" key="1">
    <source>
        <dbReference type="SAM" id="Coils"/>
    </source>
</evidence>
<accession>A0AAW0X3T8</accession>
<proteinExistence type="predicted"/>
<reference evidence="2" key="2">
    <citation type="submission" date="2024-01" db="EMBL/GenBank/DDBJ databases">
        <authorList>
            <person name="He J."/>
            <person name="Wang M."/>
            <person name="Zheng J."/>
            <person name="Liu Z."/>
        </authorList>
    </citation>
    <scope>NUCLEOTIDE SEQUENCE</scope>
    <source>
        <strain evidence="2">ZL_2023a</strain>
        <tissue evidence="2">Muscle</tissue>
    </source>
</reference>
<evidence type="ECO:0000313" key="2">
    <source>
        <dbReference type="EMBL" id="KAK8739031.1"/>
    </source>
</evidence>
<organism evidence="2 3">
    <name type="scientific">Cherax quadricarinatus</name>
    <name type="common">Australian red claw crayfish</name>
    <dbReference type="NCBI Taxonomy" id="27406"/>
    <lineage>
        <taxon>Eukaryota</taxon>
        <taxon>Metazoa</taxon>
        <taxon>Ecdysozoa</taxon>
        <taxon>Arthropoda</taxon>
        <taxon>Crustacea</taxon>
        <taxon>Multicrustacea</taxon>
        <taxon>Malacostraca</taxon>
        <taxon>Eumalacostraca</taxon>
        <taxon>Eucarida</taxon>
        <taxon>Decapoda</taxon>
        <taxon>Pleocyemata</taxon>
        <taxon>Astacidea</taxon>
        <taxon>Parastacoidea</taxon>
        <taxon>Parastacidae</taxon>
        <taxon>Cherax</taxon>
    </lineage>
</organism>
<evidence type="ECO:0008006" key="4">
    <source>
        <dbReference type="Google" id="ProtNLM"/>
    </source>
</evidence>
<dbReference type="Proteomes" id="UP001445076">
    <property type="component" value="Unassembled WGS sequence"/>
</dbReference>
<dbReference type="AlphaFoldDB" id="A0AAW0X3T8"/>
<dbReference type="EMBL" id="JARKIK010000038">
    <property type="protein sequence ID" value="KAK8739030.1"/>
    <property type="molecule type" value="Genomic_DNA"/>
</dbReference>
<feature type="non-terminal residue" evidence="2">
    <location>
        <position position="279"/>
    </location>
</feature>
<evidence type="ECO:0000313" key="3">
    <source>
        <dbReference type="Proteomes" id="UP001445076"/>
    </source>
</evidence>
<sequence length="279" mass="31610">MAGILNSGGAQEAPQASVYIDAAYNDYLDNVLADYGIRFSPGGSGIEEIDVSPEKSEEDKEVLEVKPFPFKNEVAESKLSSAISRPTTSLRLSEVISRPTTTKRKADSDLGSDEDLTLTIDESGSSREVPTALPSLPHKIPHRKLKVYQREPFQDPAQEKRRINAILAKQNRDQKKKQIQDLKETVQKLQRVNMQCNKALRRTNNDVQQLRLHLQSYEASRSYLEEKVKNQEIALREQRDKFMLFREHLDLITSSLDDDNTTKKLISALLKRLSGETSL</sequence>
<feature type="coiled-coil region" evidence="1">
    <location>
        <begin position="165"/>
        <end position="241"/>
    </location>
</feature>
<keyword evidence="1" id="KW-0175">Coiled coil</keyword>
<dbReference type="EMBL" id="JARKIK010000038">
    <property type="protein sequence ID" value="KAK8739031.1"/>
    <property type="molecule type" value="Genomic_DNA"/>
</dbReference>
<comment type="caution">
    <text evidence="2">The sequence shown here is derived from an EMBL/GenBank/DDBJ whole genome shotgun (WGS) entry which is preliminary data.</text>
</comment>
<name>A0AAW0X3T8_CHEQU</name>
<gene>
    <name evidence="2" type="ORF">OTU49_003799</name>
</gene>
<reference evidence="2 3" key="1">
    <citation type="journal article" date="2024" name="BMC Genomics">
        <title>Genome assembly of redclaw crayfish (Cherax quadricarinatus) provides insights into its immune adaptation and hypoxia tolerance.</title>
        <authorList>
            <person name="Liu Z."/>
            <person name="Zheng J."/>
            <person name="Li H."/>
            <person name="Fang K."/>
            <person name="Wang S."/>
            <person name="He J."/>
            <person name="Zhou D."/>
            <person name="Weng S."/>
            <person name="Chi M."/>
            <person name="Gu Z."/>
            <person name="He J."/>
            <person name="Li F."/>
            <person name="Wang M."/>
        </authorList>
    </citation>
    <scope>NUCLEOTIDE SEQUENCE [LARGE SCALE GENOMIC DNA]</scope>
    <source>
        <strain evidence="2">ZL_2023a</strain>
    </source>
</reference>
<protein>
    <recommendedName>
        <fullName evidence="4">BZIP domain-containing protein</fullName>
    </recommendedName>
</protein>
<keyword evidence="3" id="KW-1185">Reference proteome</keyword>